<dbReference type="Proteomes" id="UP000051660">
    <property type="component" value="Unassembled WGS sequence"/>
</dbReference>
<reference evidence="1 2" key="1">
    <citation type="submission" date="2014-03" db="EMBL/GenBank/DDBJ databases">
        <title>Bradyrhizobium valentinum sp. nov., isolated from effective nodules of Lupinus mariae-josephae, a lupine endemic of basic-lime soils in Eastern Spain.</title>
        <authorList>
            <person name="Duran D."/>
            <person name="Rey L."/>
            <person name="Navarro A."/>
            <person name="Busquets A."/>
            <person name="Imperial J."/>
            <person name="Ruiz-Argueso T."/>
        </authorList>
    </citation>
    <scope>NUCLEOTIDE SEQUENCE [LARGE SCALE GENOMIC DNA]</scope>
    <source>
        <strain evidence="1 2">CCBAU 23086</strain>
    </source>
</reference>
<proteinExistence type="predicted"/>
<evidence type="ECO:0000313" key="2">
    <source>
        <dbReference type="Proteomes" id="UP000051660"/>
    </source>
</evidence>
<dbReference type="RefSeq" id="WP_057857157.1">
    <property type="nucleotide sequence ID" value="NZ_LLYB01000046.1"/>
</dbReference>
<accession>A0A0R3N9L9</accession>
<dbReference type="EMBL" id="LLYB01000046">
    <property type="protein sequence ID" value="KRR26480.1"/>
    <property type="molecule type" value="Genomic_DNA"/>
</dbReference>
<name>A0A0R3N9L9_9BRAD</name>
<sequence>MTEDAPDHLERLADELEAGAELTSSQRAAVAAALRQALTLPAARNEERDRLIVEARHRFYADRTDHDAAHEIATQWRRYAVTGWLRDRVCDSCPPRIAGNLHGALWAIMQQSPRPLSADRVRKIVGRLK</sequence>
<dbReference type="OrthoDB" id="8456527at2"/>
<organism evidence="1 2">
    <name type="scientific">Bradyrhizobium lablabi</name>
    <dbReference type="NCBI Taxonomy" id="722472"/>
    <lineage>
        <taxon>Bacteria</taxon>
        <taxon>Pseudomonadati</taxon>
        <taxon>Pseudomonadota</taxon>
        <taxon>Alphaproteobacteria</taxon>
        <taxon>Hyphomicrobiales</taxon>
        <taxon>Nitrobacteraceae</taxon>
        <taxon>Bradyrhizobium</taxon>
    </lineage>
</organism>
<gene>
    <name evidence="1" type="ORF">CQ14_03055</name>
</gene>
<protein>
    <submittedName>
        <fullName evidence="1">Uncharacterized protein</fullName>
    </submittedName>
</protein>
<dbReference type="AlphaFoldDB" id="A0A0R3N9L9"/>
<evidence type="ECO:0000313" key="1">
    <source>
        <dbReference type="EMBL" id="KRR26480.1"/>
    </source>
</evidence>
<comment type="caution">
    <text evidence="1">The sequence shown here is derived from an EMBL/GenBank/DDBJ whole genome shotgun (WGS) entry which is preliminary data.</text>
</comment>